<dbReference type="EMBL" id="GL833129">
    <property type="protein sequence ID" value="EGB08040.1"/>
    <property type="molecule type" value="Genomic_DNA"/>
</dbReference>
<dbReference type="Proteomes" id="UP000002729">
    <property type="component" value="Unassembled WGS sequence"/>
</dbReference>
<evidence type="ECO:0000256" key="3">
    <source>
        <dbReference type="SAM" id="Coils"/>
    </source>
</evidence>
<dbReference type="AlphaFoldDB" id="F0YA95"/>
<evidence type="ECO:0000256" key="4">
    <source>
        <dbReference type="SAM" id="MobiDB-lite"/>
    </source>
</evidence>
<name>F0YA95_AURAN</name>
<sequence length="692" mass="75454">MERPAAERVRPRPRPLEPMAKTAMTRRKSMRMHSRFTKGVVEPSDLKMVFDAFAAAPGGQMDLATFRGLLGDLGLGMTDHEVNNLFTQLGEDLALATGARSLVSVDDSALPRAASSSSLGMLSPPTSPKTPPSGGSAGPDSPRRRRSFADAQKGLRRGADGDARVNVDMFMAGIRRHHFLRRIVSHYTFTEPTTWAVPRGYDYNRSTTENYAAPLDAGFVGELVDIRARLDADYHGNYGHARQLWQDAAAHAVGLPAGLDLNARCAPKIDRSSPKSASSSPKHGECAAPNQHPWLVFTCGAMGAGKGWVMNWMSTLDILPLRSIVHIDPDRFKQMMPEWAGHVRRDAASAGTRCHKESGLLAELAQELAMRHRLHVWVDGSLRDHGWYEREFDELRAKHPTYKIALFYVHAKEATVRARVKTRAARVGERHVPEQSLADSIAAPPHVLRALTPKVDFRAAKECEIPNFKGSYLGRFPLVDFVARIDNDGDAPILEAFESVDTTGSWKVVAHMFGGTYGIPAPSVPPSPRAAGRTPPGSPGSPRTSPGDRRPARPRPVFNNPFASSTGADRSPLHRVACPEPPPSPDLRRKTEDAERRGTPKVKGSVAMDVYANGSRTSTALVLDGSREEKPPQNYVASVAEAERLKGRVAELQTAVAARDAKIADLEAEVAGLRRREAEAMKDAPAGRCAQQ</sequence>
<dbReference type="GeneID" id="20224842"/>
<organism evidence="7">
    <name type="scientific">Aureococcus anophagefferens</name>
    <name type="common">Harmful bloom alga</name>
    <dbReference type="NCBI Taxonomy" id="44056"/>
    <lineage>
        <taxon>Eukaryota</taxon>
        <taxon>Sar</taxon>
        <taxon>Stramenopiles</taxon>
        <taxon>Ochrophyta</taxon>
        <taxon>Pelagophyceae</taxon>
        <taxon>Pelagomonadales</taxon>
        <taxon>Pelagomonadaceae</taxon>
        <taxon>Aureococcus</taxon>
    </lineage>
</organism>
<keyword evidence="2" id="KW-0067">ATP-binding</keyword>
<dbReference type="GO" id="GO:0005524">
    <property type="term" value="F:ATP binding"/>
    <property type="evidence" value="ECO:0007669"/>
    <property type="project" value="UniProtKB-KW"/>
</dbReference>
<dbReference type="SUPFAM" id="SSF52540">
    <property type="entry name" value="P-loop containing nucleoside triphosphate hydrolases"/>
    <property type="match status" value="1"/>
</dbReference>
<evidence type="ECO:0000313" key="6">
    <source>
        <dbReference type="EMBL" id="EGB08040.1"/>
    </source>
</evidence>
<feature type="compositionally biased region" description="Low complexity" evidence="4">
    <location>
        <begin position="529"/>
        <end position="545"/>
    </location>
</feature>
<accession>F0YA95</accession>
<dbReference type="OrthoDB" id="430679at2759"/>
<evidence type="ECO:0000256" key="1">
    <source>
        <dbReference type="ARBA" id="ARBA00022741"/>
    </source>
</evidence>
<dbReference type="InterPro" id="IPR010488">
    <property type="entry name" value="Zeta_toxin_domain"/>
</dbReference>
<evidence type="ECO:0000256" key="2">
    <source>
        <dbReference type="ARBA" id="ARBA00022840"/>
    </source>
</evidence>
<proteinExistence type="predicted"/>
<reference evidence="6 7" key="1">
    <citation type="journal article" date="2011" name="Proc. Natl. Acad. Sci. U.S.A.">
        <title>Niche of harmful alga Aureococcus anophagefferens revealed through ecogenomics.</title>
        <authorList>
            <person name="Gobler C.J."/>
            <person name="Berry D.L."/>
            <person name="Dyhrman S.T."/>
            <person name="Wilhelm S.W."/>
            <person name="Salamov A."/>
            <person name="Lobanov A.V."/>
            <person name="Zhang Y."/>
            <person name="Collier J.L."/>
            <person name="Wurch L.L."/>
            <person name="Kustka A.B."/>
            <person name="Dill B.D."/>
            <person name="Shah M."/>
            <person name="VerBerkmoes N.C."/>
            <person name="Kuo A."/>
            <person name="Terry A."/>
            <person name="Pangilinan J."/>
            <person name="Lindquist E.A."/>
            <person name="Lucas S."/>
            <person name="Paulsen I.T."/>
            <person name="Hattenrath-Lehmann T.K."/>
            <person name="Talmage S.C."/>
            <person name="Walker E.A."/>
            <person name="Koch F."/>
            <person name="Burson A.M."/>
            <person name="Marcoval M.A."/>
            <person name="Tang Y.Z."/>
            <person name="Lecleir G.R."/>
            <person name="Coyne K.J."/>
            <person name="Berg G.M."/>
            <person name="Bertrand E.M."/>
            <person name="Saito M.A."/>
            <person name="Gladyshev V.N."/>
            <person name="Grigoriev I.V."/>
        </authorList>
    </citation>
    <scope>NUCLEOTIDE SEQUENCE [LARGE SCALE GENOMIC DNA]</scope>
    <source>
        <strain evidence="7">CCMP 1984</strain>
    </source>
</reference>
<dbReference type="Pfam" id="PF06414">
    <property type="entry name" value="Zeta_toxin"/>
    <property type="match status" value="1"/>
</dbReference>
<dbReference type="GO" id="GO:0016301">
    <property type="term" value="F:kinase activity"/>
    <property type="evidence" value="ECO:0007669"/>
    <property type="project" value="InterPro"/>
</dbReference>
<dbReference type="Gene3D" id="3.40.50.300">
    <property type="entry name" value="P-loop containing nucleotide triphosphate hydrolases"/>
    <property type="match status" value="1"/>
</dbReference>
<gene>
    <name evidence="6" type="ORF">AURANDRAFT_64469</name>
</gene>
<protein>
    <recommendedName>
        <fullName evidence="5">Zeta toxin domain-containing protein</fullName>
    </recommendedName>
</protein>
<dbReference type="InterPro" id="IPR027417">
    <property type="entry name" value="P-loop_NTPase"/>
</dbReference>
<keyword evidence="1" id="KW-0547">Nucleotide-binding</keyword>
<feature type="region of interest" description="Disordered" evidence="4">
    <location>
        <begin position="114"/>
        <end position="157"/>
    </location>
</feature>
<dbReference type="KEGG" id="aaf:AURANDRAFT_64469"/>
<keyword evidence="3" id="KW-0175">Coiled coil</keyword>
<dbReference type="eggNOG" id="ENOG502S1DY">
    <property type="taxonomic scope" value="Eukaryota"/>
</dbReference>
<keyword evidence="7" id="KW-1185">Reference proteome</keyword>
<dbReference type="InParanoid" id="F0YA95"/>
<evidence type="ECO:0000259" key="5">
    <source>
        <dbReference type="Pfam" id="PF06414"/>
    </source>
</evidence>
<dbReference type="RefSeq" id="XP_009037402.1">
    <property type="nucleotide sequence ID" value="XM_009039154.1"/>
</dbReference>
<evidence type="ECO:0000313" key="7">
    <source>
        <dbReference type="Proteomes" id="UP000002729"/>
    </source>
</evidence>
<feature type="compositionally biased region" description="Basic and acidic residues" evidence="4">
    <location>
        <begin position="586"/>
        <end position="598"/>
    </location>
</feature>
<feature type="domain" description="Zeta toxin" evidence="5">
    <location>
        <begin position="289"/>
        <end position="453"/>
    </location>
</feature>
<feature type="coiled-coil region" evidence="3">
    <location>
        <begin position="649"/>
        <end position="683"/>
    </location>
</feature>
<feature type="region of interest" description="Disordered" evidence="4">
    <location>
        <begin position="520"/>
        <end position="603"/>
    </location>
</feature>